<dbReference type="AlphaFoldDB" id="A0A835PFI9"/>
<dbReference type="Proteomes" id="UP000636800">
    <property type="component" value="Unassembled WGS sequence"/>
</dbReference>
<evidence type="ECO:0000313" key="2">
    <source>
        <dbReference type="Proteomes" id="UP000636800"/>
    </source>
</evidence>
<comment type="caution">
    <text evidence="1">The sequence shown here is derived from an EMBL/GenBank/DDBJ whole genome shotgun (WGS) entry which is preliminary data.</text>
</comment>
<evidence type="ECO:0000313" key="1">
    <source>
        <dbReference type="EMBL" id="KAG0452855.1"/>
    </source>
</evidence>
<sequence length="100" mass="11367">MASSMQQNVVEVDEDVEREWRMYFRGCFSDGEDVMECAKVVVVNELEPVLCNSNLKTNVEAFLWKFCYVLTSCLWKCGCNFPSQSKPCSQTAHGNSLEVP</sequence>
<protein>
    <submittedName>
        <fullName evidence="1">Uncharacterized protein</fullName>
    </submittedName>
</protein>
<reference evidence="1 2" key="1">
    <citation type="journal article" date="2020" name="Nat. Food">
        <title>A phased Vanilla planifolia genome enables genetic improvement of flavour and production.</title>
        <authorList>
            <person name="Hasing T."/>
            <person name="Tang H."/>
            <person name="Brym M."/>
            <person name="Khazi F."/>
            <person name="Huang T."/>
            <person name="Chambers A.H."/>
        </authorList>
    </citation>
    <scope>NUCLEOTIDE SEQUENCE [LARGE SCALE GENOMIC DNA]</scope>
    <source>
        <tissue evidence="1">Leaf</tissue>
    </source>
</reference>
<dbReference type="EMBL" id="JADCNL010000014">
    <property type="protein sequence ID" value="KAG0452855.1"/>
    <property type="molecule type" value="Genomic_DNA"/>
</dbReference>
<name>A0A835PFI9_VANPL</name>
<gene>
    <name evidence="1" type="ORF">HPP92_025519</name>
</gene>
<proteinExistence type="predicted"/>
<accession>A0A835PFI9</accession>
<keyword evidence="2" id="KW-1185">Reference proteome</keyword>
<organism evidence="1 2">
    <name type="scientific">Vanilla planifolia</name>
    <name type="common">Vanilla</name>
    <dbReference type="NCBI Taxonomy" id="51239"/>
    <lineage>
        <taxon>Eukaryota</taxon>
        <taxon>Viridiplantae</taxon>
        <taxon>Streptophyta</taxon>
        <taxon>Embryophyta</taxon>
        <taxon>Tracheophyta</taxon>
        <taxon>Spermatophyta</taxon>
        <taxon>Magnoliopsida</taxon>
        <taxon>Liliopsida</taxon>
        <taxon>Asparagales</taxon>
        <taxon>Orchidaceae</taxon>
        <taxon>Vanilloideae</taxon>
        <taxon>Vanilleae</taxon>
        <taxon>Vanilla</taxon>
    </lineage>
</organism>